<sequence length="189" mass="22112">EVFDILNTEENFGTVLSNHVGAILIKDIITHIYQFLVTKCGMGKGGEHLEAYKKLGHKFKEVIRRHSEDSGYILSDRYYEYAPEIEERTFFRENVGKKLANKIAAPMGHFEEFYYAINTNIGRDIRKILIEEKVNVLAKLYKQNKNTNGMSPYFTIIVDMEADWNNRIRIYERSSKYLKLINRSVGYAR</sequence>
<proteinExistence type="predicted"/>
<dbReference type="EMBL" id="LAZR01046665">
    <property type="protein sequence ID" value="KKK96009.1"/>
    <property type="molecule type" value="Genomic_DNA"/>
</dbReference>
<dbReference type="AlphaFoldDB" id="A0A0F9C0B3"/>
<gene>
    <name evidence="1" type="ORF">LCGC14_2667090</name>
</gene>
<feature type="non-terminal residue" evidence="1">
    <location>
        <position position="1"/>
    </location>
</feature>
<organism evidence="1">
    <name type="scientific">marine sediment metagenome</name>
    <dbReference type="NCBI Taxonomy" id="412755"/>
    <lineage>
        <taxon>unclassified sequences</taxon>
        <taxon>metagenomes</taxon>
        <taxon>ecological metagenomes</taxon>
    </lineage>
</organism>
<evidence type="ECO:0000313" key="1">
    <source>
        <dbReference type="EMBL" id="KKK96009.1"/>
    </source>
</evidence>
<comment type="caution">
    <text evidence="1">The sequence shown here is derived from an EMBL/GenBank/DDBJ whole genome shotgun (WGS) entry which is preliminary data.</text>
</comment>
<accession>A0A0F9C0B3</accession>
<protein>
    <submittedName>
        <fullName evidence="1">Uncharacterized protein</fullName>
    </submittedName>
</protein>
<reference evidence="1" key="1">
    <citation type="journal article" date="2015" name="Nature">
        <title>Complex archaea that bridge the gap between prokaryotes and eukaryotes.</title>
        <authorList>
            <person name="Spang A."/>
            <person name="Saw J.H."/>
            <person name="Jorgensen S.L."/>
            <person name="Zaremba-Niedzwiedzka K."/>
            <person name="Martijn J."/>
            <person name="Lind A.E."/>
            <person name="van Eijk R."/>
            <person name="Schleper C."/>
            <person name="Guy L."/>
            <person name="Ettema T.J."/>
        </authorList>
    </citation>
    <scope>NUCLEOTIDE SEQUENCE</scope>
</reference>
<name>A0A0F9C0B3_9ZZZZ</name>